<evidence type="ECO:0000256" key="1">
    <source>
        <dbReference type="SAM" id="MobiDB-lite"/>
    </source>
</evidence>
<name>A0A319ETL9_ASPSB</name>
<feature type="non-terminal residue" evidence="2">
    <location>
        <position position="1"/>
    </location>
</feature>
<dbReference type="AlphaFoldDB" id="A0A319ETL9"/>
<evidence type="ECO:0000313" key="3">
    <source>
        <dbReference type="Proteomes" id="UP000248423"/>
    </source>
</evidence>
<dbReference type="OrthoDB" id="2687876at2759"/>
<evidence type="ECO:0008006" key="4">
    <source>
        <dbReference type="Google" id="ProtNLM"/>
    </source>
</evidence>
<reference evidence="2 3" key="1">
    <citation type="submission" date="2018-02" db="EMBL/GenBank/DDBJ databases">
        <title>The genomes of Aspergillus section Nigri reveals drivers in fungal speciation.</title>
        <authorList>
            <consortium name="DOE Joint Genome Institute"/>
            <person name="Vesth T.C."/>
            <person name="Nybo J."/>
            <person name="Theobald S."/>
            <person name="Brandl J."/>
            <person name="Frisvad J.C."/>
            <person name="Nielsen K.F."/>
            <person name="Lyhne E.K."/>
            <person name="Kogle M.E."/>
            <person name="Kuo A."/>
            <person name="Riley R."/>
            <person name="Clum A."/>
            <person name="Nolan M."/>
            <person name="Lipzen A."/>
            <person name="Salamov A."/>
            <person name="Henrissat B."/>
            <person name="Wiebenga A."/>
            <person name="De vries R.P."/>
            <person name="Grigoriev I.V."/>
            <person name="Mortensen U.H."/>
            <person name="Andersen M.R."/>
            <person name="Baker S.E."/>
        </authorList>
    </citation>
    <scope>NUCLEOTIDE SEQUENCE [LARGE SCALE GENOMIC DNA]</scope>
    <source>
        <strain evidence="2 3">CBS 121057</strain>
    </source>
</reference>
<feature type="region of interest" description="Disordered" evidence="1">
    <location>
        <begin position="231"/>
        <end position="254"/>
    </location>
</feature>
<proteinExistence type="predicted"/>
<feature type="compositionally biased region" description="Basic and acidic residues" evidence="1">
    <location>
        <begin position="234"/>
        <end position="246"/>
    </location>
</feature>
<dbReference type="Proteomes" id="UP000248423">
    <property type="component" value="Unassembled WGS sequence"/>
</dbReference>
<keyword evidence="3" id="KW-1185">Reference proteome</keyword>
<accession>A0A319ETL9</accession>
<feature type="non-terminal residue" evidence="2">
    <location>
        <position position="348"/>
    </location>
</feature>
<dbReference type="EMBL" id="KZ826320">
    <property type="protein sequence ID" value="PYI10658.1"/>
    <property type="molecule type" value="Genomic_DNA"/>
</dbReference>
<dbReference type="STRING" id="1448318.A0A319ETL9"/>
<organism evidence="2 3">
    <name type="scientific">Aspergillus sclerotiicarbonarius (strain CBS 121057 / IBT 28362)</name>
    <dbReference type="NCBI Taxonomy" id="1448318"/>
    <lineage>
        <taxon>Eukaryota</taxon>
        <taxon>Fungi</taxon>
        <taxon>Dikarya</taxon>
        <taxon>Ascomycota</taxon>
        <taxon>Pezizomycotina</taxon>
        <taxon>Eurotiomycetes</taxon>
        <taxon>Eurotiomycetidae</taxon>
        <taxon>Eurotiales</taxon>
        <taxon>Aspergillaceae</taxon>
        <taxon>Aspergillus</taxon>
        <taxon>Aspergillus subgen. Circumdati</taxon>
    </lineage>
</organism>
<evidence type="ECO:0000313" key="2">
    <source>
        <dbReference type="EMBL" id="PYI10658.1"/>
    </source>
</evidence>
<protein>
    <recommendedName>
        <fullName evidence="4">F-box domain-containing protein</fullName>
    </recommendedName>
</protein>
<dbReference type="VEuPathDB" id="FungiDB:BO78DRAFT_283269"/>
<gene>
    <name evidence="2" type="ORF">BO78DRAFT_283269</name>
</gene>
<sequence>TAKSTLMALGIGYRCKNPTRDILEHYFYDFPRVPKSRVTVQKGPGKKTSKTNRRCMPLNSRLPPEILLDLDLASLGMLRLVDTTCKQLVESLPAYSLLRAHAYKTLHIIHTTRNSSYYPIRKLFAQFCHPWCRTCSDFGPFLYLPTMTRCCYKCNFTGSSYQLARVSDIRLHFGLTEKDIKSIPIVHDIPQPRVRLARVAAAKALGKQRHGTKTAMDQTYKARVKEHKRSYQRRMQEWRNDQEQGKKGPQPRYGSVRQELGIENDGTCLRMNATVPFPYWNRQTQTLEPGTYCRACTYYWEEGIANDWRRQETVWHPHPPSREACYRAFLEADLPEHFRRCAAVKANY</sequence>